<evidence type="ECO:0008006" key="4">
    <source>
        <dbReference type="Google" id="ProtNLM"/>
    </source>
</evidence>
<dbReference type="Proteomes" id="UP001595839">
    <property type="component" value="Unassembled WGS sequence"/>
</dbReference>
<comment type="caution">
    <text evidence="2">The sequence shown here is derived from an EMBL/GenBank/DDBJ whole genome shotgun (WGS) entry which is preliminary data.</text>
</comment>
<accession>A0ABV9AR50</accession>
<dbReference type="RefSeq" id="WP_381164543.1">
    <property type="nucleotide sequence ID" value="NZ_JBHSFK010000014.1"/>
</dbReference>
<sequence>MDDDAGRRGSWRLRTVMSVATAAMLLGGCGAGDEKADQPGPSASGGSATPTASGSPSLPASPSSPASPSAGGDASTLTPFQADPAQVPRTKGQAEKLAAAVALRPAAWGAGFRAQQPAASTPGTVAVLDEQCRWERRTLPKGVLASLSRYSEIPGSGAKGEIKVTAAVTVHATVLDADERLATTLEEPLRCREQQVRTDERISGLMSTGTPYGQGNNTYADDQVVEIGSYLTGDSQQTYRWYVTRLGTVTVAVSVKGAKGYSDDELGQYASHATTTMLSRVEFELGGQS</sequence>
<feature type="region of interest" description="Disordered" evidence="1">
    <location>
        <begin position="29"/>
        <end position="93"/>
    </location>
</feature>
<reference evidence="3" key="1">
    <citation type="journal article" date="2019" name="Int. J. Syst. Evol. Microbiol.">
        <title>The Global Catalogue of Microorganisms (GCM) 10K type strain sequencing project: providing services to taxonomists for standard genome sequencing and annotation.</title>
        <authorList>
            <consortium name="The Broad Institute Genomics Platform"/>
            <consortium name="The Broad Institute Genome Sequencing Center for Infectious Disease"/>
            <person name="Wu L."/>
            <person name="Ma J."/>
        </authorList>
    </citation>
    <scope>NUCLEOTIDE SEQUENCE [LARGE SCALE GENOMIC DNA]</scope>
    <source>
        <strain evidence="3">CGMCC 4.7177</strain>
    </source>
</reference>
<keyword evidence="3" id="KW-1185">Reference proteome</keyword>
<feature type="compositionally biased region" description="Low complexity" evidence="1">
    <location>
        <begin position="39"/>
        <end position="76"/>
    </location>
</feature>
<evidence type="ECO:0000313" key="3">
    <source>
        <dbReference type="Proteomes" id="UP001595839"/>
    </source>
</evidence>
<dbReference type="EMBL" id="JBHSFK010000014">
    <property type="protein sequence ID" value="MFC4502159.1"/>
    <property type="molecule type" value="Genomic_DNA"/>
</dbReference>
<name>A0ABV9AR50_9ACTN</name>
<evidence type="ECO:0000256" key="1">
    <source>
        <dbReference type="SAM" id="MobiDB-lite"/>
    </source>
</evidence>
<protein>
    <recommendedName>
        <fullName evidence="4">Lipoprotein</fullName>
    </recommendedName>
</protein>
<dbReference type="PROSITE" id="PS51257">
    <property type="entry name" value="PROKAR_LIPOPROTEIN"/>
    <property type="match status" value="1"/>
</dbReference>
<gene>
    <name evidence="2" type="ORF">ACFPIH_21945</name>
</gene>
<evidence type="ECO:0000313" key="2">
    <source>
        <dbReference type="EMBL" id="MFC4502159.1"/>
    </source>
</evidence>
<organism evidence="2 3">
    <name type="scientific">Streptomyces vulcanius</name>
    <dbReference type="NCBI Taxonomy" id="1441876"/>
    <lineage>
        <taxon>Bacteria</taxon>
        <taxon>Bacillati</taxon>
        <taxon>Actinomycetota</taxon>
        <taxon>Actinomycetes</taxon>
        <taxon>Kitasatosporales</taxon>
        <taxon>Streptomycetaceae</taxon>
        <taxon>Streptomyces</taxon>
    </lineage>
</organism>
<proteinExistence type="predicted"/>